<accession>A0A0N4UGW9</accession>
<evidence type="ECO:0000313" key="9">
    <source>
        <dbReference type="EMBL" id="VDN51399.1"/>
    </source>
</evidence>
<dbReference type="AlphaFoldDB" id="A0A0N4UGW9"/>
<feature type="binding site" evidence="7">
    <location>
        <position position="38"/>
    </location>
    <ligand>
        <name>Na(+)</name>
        <dbReference type="ChEBI" id="CHEBI:29101"/>
        <label>1</label>
    </ligand>
</feature>
<proteinExistence type="predicted"/>
<dbReference type="GO" id="GO:0051378">
    <property type="term" value="F:serotonin binding"/>
    <property type="evidence" value="ECO:0007669"/>
    <property type="project" value="TreeGrafter"/>
</dbReference>
<comment type="subcellular location">
    <subcellularLocation>
        <location evidence="1">Membrane</location>
        <topology evidence="1">Multi-pass membrane protein</topology>
    </subcellularLocation>
</comment>
<reference evidence="9 11" key="2">
    <citation type="submission" date="2018-11" db="EMBL/GenBank/DDBJ databases">
        <authorList>
            <consortium name="Pathogen Informatics"/>
        </authorList>
    </citation>
    <scope>NUCLEOTIDE SEQUENCE [LARGE SCALE GENOMIC DNA]</scope>
</reference>
<evidence type="ECO:0000313" key="12">
    <source>
        <dbReference type="WBParaSite" id="DME_0000675801-mRNA-1"/>
    </source>
</evidence>
<dbReference type="EMBL" id="UYYG01000020">
    <property type="protein sequence ID" value="VDN51399.1"/>
    <property type="molecule type" value="Genomic_DNA"/>
</dbReference>
<dbReference type="InterPro" id="IPR037272">
    <property type="entry name" value="SNS_sf"/>
</dbReference>
<evidence type="ECO:0000256" key="1">
    <source>
        <dbReference type="ARBA" id="ARBA00004141"/>
    </source>
</evidence>
<name>A0A0N4UGW9_DRAME</name>
<feature type="binding site" evidence="7">
    <location>
        <position position="36"/>
    </location>
    <ligand>
        <name>Na(+)</name>
        <dbReference type="ChEBI" id="CHEBI:29101"/>
        <label>1</label>
    </ligand>
</feature>
<dbReference type="Pfam" id="PF00209">
    <property type="entry name" value="SNF"/>
    <property type="match status" value="1"/>
</dbReference>
<keyword evidence="2" id="KW-0813">Transport</keyword>
<organism evidence="10 12">
    <name type="scientific">Dracunculus medinensis</name>
    <name type="common">Guinea worm</name>
    <dbReference type="NCBI Taxonomy" id="318479"/>
    <lineage>
        <taxon>Eukaryota</taxon>
        <taxon>Metazoa</taxon>
        <taxon>Ecdysozoa</taxon>
        <taxon>Nematoda</taxon>
        <taxon>Chromadorea</taxon>
        <taxon>Rhabditida</taxon>
        <taxon>Spirurina</taxon>
        <taxon>Dracunculoidea</taxon>
        <taxon>Dracunculidae</taxon>
        <taxon>Dracunculus</taxon>
    </lineage>
</organism>
<evidence type="ECO:0000256" key="3">
    <source>
        <dbReference type="ARBA" id="ARBA00022692"/>
    </source>
</evidence>
<evidence type="ECO:0000313" key="10">
    <source>
        <dbReference type="Proteomes" id="UP000038040"/>
    </source>
</evidence>
<dbReference type="PANTHER" id="PTHR11616">
    <property type="entry name" value="SODIUM/CHLORIDE DEPENDENT TRANSPORTER"/>
    <property type="match status" value="1"/>
</dbReference>
<keyword evidence="7" id="KW-0479">Metal-binding</keyword>
<dbReference type="GO" id="GO:0005886">
    <property type="term" value="C:plasma membrane"/>
    <property type="evidence" value="ECO:0007669"/>
    <property type="project" value="TreeGrafter"/>
</dbReference>
<dbReference type="PANTHER" id="PTHR11616:SF279">
    <property type="entry name" value="SODIUM-DEPENDENT SEROTONIN TRANSPORTER"/>
    <property type="match status" value="1"/>
</dbReference>
<dbReference type="WBParaSite" id="DME_0000675801-mRNA-1">
    <property type="protein sequence ID" value="DME_0000675801-mRNA-1"/>
    <property type="gene ID" value="DME_0000675801"/>
</dbReference>
<sequence length="102" mass="11329">MDMSSSPTSKTVIQGQSNTMREKWASKIEFLLALVGYAIDLGNVWRFPTVCYRHGGGAFLAPYLIMLVIGGLPIFYMELALGQFHKLGCLSVWQKVSPIFKG</sequence>
<protein>
    <submittedName>
        <fullName evidence="12">Transporter</fullName>
    </submittedName>
</protein>
<evidence type="ECO:0000256" key="4">
    <source>
        <dbReference type="ARBA" id="ARBA00022847"/>
    </source>
</evidence>
<reference evidence="12" key="1">
    <citation type="submission" date="2017-02" db="UniProtKB">
        <authorList>
            <consortium name="WormBaseParasite"/>
        </authorList>
    </citation>
    <scope>IDENTIFICATION</scope>
</reference>
<evidence type="ECO:0000256" key="6">
    <source>
        <dbReference type="ARBA" id="ARBA00023136"/>
    </source>
</evidence>
<dbReference type="OrthoDB" id="6581954at2759"/>
<dbReference type="GO" id="GO:0043005">
    <property type="term" value="C:neuron projection"/>
    <property type="evidence" value="ECO:0007669"/>
    <property type="project" value="TreeGrafter"/>
</dbReference>
<feature type="binding site" evidence="7">
    <location>
        <position position="43"/>
    </location>
    <ligand>
        <name>Na(+)</name>
        <dbReference type="ChEBI" id="CHEBI:29101"/>
        <label>1</label>
    </ligand>
</feature>
<evidence type="ECO:0000256" key="7">
    <source>
        <dbReference type="PIRSR" id="PIRSR600175-1"/>
    </source>
</evidence>
<dbReference type="PROSITE" id="PS50267">
    <property type="entry name" value="NA_NEUROTRAN_SYMP_3"/>
    <property type="match status" value="1"/>
</dbReference>
<keyword evidence="4" id="KW-0769">Symport</keyword>
<dbReference type="Proteomes" id="UP000038040">
    <property type="component" value="Unplaced"/>
</dbReference>
<keyword evidence="11" id="KW-1185">Reference proteome</keyword>
<dbReference type="InterPro" id="IPR000175">
    <property type="entry name" value="Na/ntran_symport"/>
</dbReference>
<keyword evidence="7" id="KW-0915">Sodium</keyword>
<keyword evidence="6 8" id="KW-0472">Membrane</keyword>
<gene>
    <name evidence="9" type="ORF">DME_LOCUS1372</name>
</gene>
<dbReference type="GO" id="GO:0098793">
    <property type="term" value="C:presynapse"/>
    <property type="evidence" value="ECO:0007669"/>
    <property type="project" value="GOC"/>
</dbReference>
<evidence type="ECO:0000256" key="5">
    <source>
        <dbReference type="ARBA" id="ARBA00022989"/>
    </source>
</evidence>
<dbReference type="GO" id="GO:0006865">
    <property type="term" value="P:amino acid transport"/>
    <property type="evidence" value="ECO:0007669"/>
    <property type="project" value="TreeGrafter"/>
</dbReference>
<evidence type="ECO:0000256" key="8">
    <source>
        <dbReference type="SAM" id="Phobius"/>
    </source>
</evidence>
<dbReference type="PRINTS" id="PR00176">
    <property type="entry name" value="NANEUSMPORT"/>
</dbReference>
<keyword evidence="5 8" id="KW-1133">Transmembrane helix</keyword>
<dbReference type="GO" id="GO:0005335">
    <property type="term" value="F:serotonin:sodium:chloride symporter activity"/>
    <property type="evidence" value="ECO:0007669"/>
    <property type="project" value="TreeGrafter"/>
</dbReference>
<dbReference type="SUPFAM" id="SSF161070">
    <property type="entry name" value="SNF-like"/>
    <property type="match status" value="1"/>
</dbReference>
<dbReference type="STRING" id="318479.A0A0N4UGW9"/>
<keyword evidence="3 8" id="KW-0812">Transmembrane</keyword>
<evidence type="ECO:0000256" key="2">
    <source>
        <dbReference type="ARBA" id="ARBA00022448"/>
    </source>
</evidence>
<evidence type="ECO:0000313" key="11">
    <source>
        <dbReference type="Proteomes" id="UP000274756"/>
    </source>
</evidence>
<dbReference type="GO" id="GO:0046872">
    <property type="term" value="F:metal ion binding"/>
    <property type="evidence" value="ECO:0007669"/>
    <property type="project" value="UniProtKB-KW"/>
</dbReference>
<feature type="transmembrane region" description="Helical" evidence="8">
    <location>
        <begin position="59"/>
        <end position="77"/>
    </location>
</feature>
<dbReference type="Proteomes" id="UP000274756">
    <property type="component" value="Unassembled WGS sequence"/>
</dbReference>